<dbReference type="AlphaFoldDB" id="A0A9C6W0B1"/>
<evidence type="ECO:0000313" key="1">
    <source>
        <dbReference type="Proteomes" id="UP000835206"/>
    </source>
</evidence>
<accession>A0A9C6W0B1</accession>
<protein>
    <submittedName>
        <fullName evidence="2">Uncharacterized protein LOC125386170 isoform X1</fullName>
    </submittedName>
</protein>
<gene>
    <name evidence="2" type="primary">LOC125386170</name>
</gene>
<dbReference type="Proteomes" id="UP000835206">
    <property type="component" value="Chromosome 13"/>
</dbReference>
<name>A0A9C6W0B1_BOMTE</name>
<keyword evidence="1" id="KW-1185">Reference proteome</keyword>
<organism evidence="1 2">
    <name type="scientific">Bombus terrestris</name>
    <name type="common">Buff-tailed bumblebee</name>
    <name type="synonym">Apis terrestris</name>
    <dbReference type="NCBI Taxonomy" id="30195"/>
    <lineage>
        <taxon>Eukaryota</taxon>
        <taxon>Metazoa</taxon>
        <taxon>Ecdysozoa</taxon>
        <taxon>Arthropoda</taxon>
        <taxon>Hexapoda</taxon>
        <taxon>Insecta</taxon>
        <taxon>Pterygota</taxon>
        <taxon>Neoptera</taxon>
        <taxon>Endopterygota</taxon>
        <taxon>Hymenoptera</taxon>
        <taxon>Apocrita</taxon>
        <taxon>Aculeata</taxon>
        <taxon>Apoidea</taxon>
        <taxon>Anthophila</taxon>
        <taxon>Apidae</taxon>
        <taxon>Bombus</taxon>
        <taxon>Bombus</taxon>
    </lineage>
</organism>
<dbReference type="RefSeq" id="XP_048267195.1">
    <property type="nucleotide sequence ID" value="XM_048411238.1"/>
</dbReference>
<evidence type="ECO:0000313" key="2">
    <source>
        <dbReference type="RefSeq" id="XP_048267195.1"/>
    </source>
</evidence>
<dbReference type="GeneID" id="125386170"/>
<dbReference type="KEGG" id="bter:125386170"/>
<proteinExistence type="predicted"/>
<sequence>MFISSTLGNRSCSAAIIISNPFSSIEYGKWSGCCNFMTFRSTNGFFKSVAIGWIHDSFTKVARWSSEQRIVSEGCFLAKKTMARRERKYETTKNATWEPDRGTCLGFRQLLASGGLFPRDEEIVLQPS</sequence>
<dbReference type="OrthoDB" id="10583176at2759"/>
<reference evidence="2" key="1">
    <citation type="submission" date="2025-08" db="UniProtKB">
        <authorList>
            <consortium name="RefSeq"/>
        </authorList>
    </citation>
    <scope>IDENTIFICATION</scope>
</reference>